<evidence type="ECO:0000256" key="5">
    <source>
        <dbReference type="ARBA" id="ARBA00023274"/>
    </source>
</evidence>
<sequence>MNLSPRDIIIEPLVTEKTHKAMERGTYTFRVHPLATKADIHNAVEEIFKVKVVKVNTANVKGKPRRMGLHVGRTPGWKKAMVTLAPGQRIQFFEGV</sequence>
<dbReference type="GO" id="GO:0005840">
    <property type="term" value="C:ribosome"/>
    <property type="evidence" value="ECO:0007669"/>
    <property type="project" value="UniProtKB-KW"/>
</dbReference>
<comment type="similarity">
    <text evidence="1 6">Belongs to the universal ribosomal protein uL23 family.</text>
</comment>
<comment type="subunit">
    <text evidence="6">Part of the 50S ribosomal subunit. Contacts protein L29, and trigger factor when it is bound to the ribosome.</text>
</comment>
<reference evidence="7" key="2">
    <citation type="journal article" date="2023" name="Biology">
        <title>Prokaryotic Life Associated with Coal-Fire Gas Vents Revealed by Metagenomics.</title>
        <authorList>
            <person name="Kadnikov V.V."/>
            <person name="Mardanov A.V."/>
            <person name="Beletsky A.V."/>
            <person name="Karnachuk O.V."/>
            <person name="Ravin N.V."/>
        </authorList>
    </citation>
    <scope>NUCLEOTIDE SEQUENCE</scope>
    <source>
        <strain evidence="7">Bu02</strain>
    </source>
</reference>
<dbReference type="Gene3D" id="3.30.70.330">
    <property type="match status" value="1"/>
</dbReference>
<evidence type="ECO:0000256" key="6">
    <source>
        <dbReference type="HAMAP-Rule" id="MF_01369"/>
    </source>
</evidence>
<dbReference type="NCBIfam" id="NF004363">
    <property type="entry name" value="PRK05738.2-4"/>
    <property type="match status" value="1"/>
</dbReference>
<dbReference type="KEGG" id="fcz:IMF26_06155"/>
<dbReference type="FunFam" id="3.30.70.330:FF:000001">
    <property type="entry name" value="50S ribosomal protein L23"/>
    <property type="match status" value="1"/>
</dbReference>
<dbReference type="AlphaFoldDB" id="A0AAT9LBL1"/>
<dbReference type="PANTHER" id="PTHR11620">
    <property type="entry name" value="60S RIBOSOMAL PROTEIN L23A"/>
    <property type="match status" value="1"/>
</dbReference>
<dbReference type="GO" id="GO:1990904">
    <property type="term" value="C:ribonucleoprotein complex"/>
    <property type="evidence" value="ECO:0007669"/>
    <property type="project" value="UniProtKB-KW"/>
</dbReference>
<name>A0AAT9LBL1_9FIRM</name>
<evidence type="ECO:0000256" key="2">
    <source>
        <dbReference type="ARBA" id="ARBA00022730"/>
    </source>
</evidence>
<evidence type="ECO:0000256" key="1">
    <source>
        <dbReference type="ARBA" id="ARBA00006700"/>
    </source>
</evidence>
<dbReference type="InterPro" id="IPR012677">
    <property type="entry name" value="Nucleotide-bd_a/b_plait_sf"/>
</dbReference>
<evidence type="ECO:0000313" key="7">
    <source>
        <dbReference type="EMBL" id="QUL97702.1"/>
    </source>
</evidence>
<dbReference type="GO" id="GO:0019843">
    <property type="term" value="F:rRNA binding"/>
    <property type="evidence" value="ECO:0007669"/>
    <property type="project" value="UniProtKB-UniRule"/>
</dbReference>
<evidence type="ECO:0000256" key="3">
    <source>
        <dbReference type="ARBA" id="ARBA00022884"/>
    </source>
</evidence>
<keyword evidence="5 6" id="KW-0687">Ribonucleoprotein</keyword>
<dbReference type="GO" id="GO:0003735">
    <property type="term" value="F:structural constituent of ribosome"/>
    <property type="evidence" value="ECO:0007669"/>
    <property type="project" value="InterPro"/>
</dbReference>
<dbReference type="SUPFAM" id="SSF54189">
    <property type="entry name" value="Ribosomal proteins S24e, L23 and L15e"/>
    <property type="match status" value="1"/>
</dbReference>
<keyword evidence="2 6" id="KW-0699">rRNA-binding</keyword>
<protein>
    <recommendedName>
        <fullName evidence="6">Large ribosomal subunit protein uL23</fullName>
    </recommendedName>
</protein>
<gene>
    <name evidence="6 7" type="primary">rplW</name>
    <name evidence="7" type="ORF">IMF26_06155</name>
</gene>
<reference evidence="7" key="1">
    <citation type="submission" date="2020-10" db="EMBL/GenBank/DDBJ databases">
        <authorList>
            <person name="Kadnikov V."/>
            <person name="Beletsky A.V."/>
            <person name="Mardanov A.V."/>
            <person name="Karnachuk O.V."/>
            <person name="Ravin N.V."/>
        </authorList>
    </citation>
    <scope>NUCLEOTIDE SEQUENCE</scope>
    <source>
        <strain evidence="7">Bu02</strain>
    </source>
</reference>
<accession>A0AAT9LBL1</accession>
<keyword evidence="4 6" id="KW-0689">Ribosomal protein</keyword>
<dbReference type="GO" id="GO:0006412">
    <property type="term" value="P:translation"/>
    <property type="evidence" value="ECO:0007669"/>
    <property type="project" value="UniProtKB-UniRule"/>
</dbReference>
<dbReference type="InterPro" id="IPR012678">
    <property type="entry name" value="Ribosomal_uL23/eL15/eS24_sf"/>
</dbReference>
<dbReference type="Pfam" id="PF00276">
    <property type="entry name" value="Ribosomal_L23"/>
    <property type="match status" value="1"/>
</dbReference>
<dbReference type="HAMAP" id="MF_01369_B">
    <property type="entry name" value="Ribosomal_uL23_B"/>
    <property type="match status" value="1"/>
</dbReference>
<dbReference type="EMBL" id="CP062796">
    <property type="protein sequence ID" value="QUL97702.1"/>
    <property type="molecule type" value="Genomic_DNA"/>
</dbReference>
<organism evidence="7">
    <name type="scientific">Candidatus Fermentithermobacillus carboniphilus</name>
    <dbReference type="NCBI Taxonomy" id="3085328"/>
    <lineage>
        <taxon>Bacteria</taxon>
        <taxon>Bacillati</taxon>
        <taxon>Bacillota</taxon>
        <taxon>Candidatus Fermentithermobacillia</taxon>
        <taxon>Candidatus Fermentithermobacillales</taxon>
        <taxon>Candidatus Fermentithermobacillaceae</taxon>
        <taxon>Candidatus Fermentithermobacillus</taxon>
    </lineage>
</organism>
<evidence type="ECO:0000256" key="4">
    <source>
        <dbReference type="ARBA" id="ARBA00022980"/>
    </source>
</evidence>
<keyword evidence="3 6" id="KW-0694">RNA-binding</keyword>
<dbReference type="NCBIfam" id="NF004366">
    <property type="entry name" value="PRK05738.3-2"/>
    <property type="match status" value="1"/>
</dbReference>
<dbReference type="InterPro" id="IPR013025">
    <property type="entry name" value="Ribosomal_uL23-like"/>
</dbReference>
<comment type="function">
    <text evidence="6">One of the early assembly proteins it binds 23S rRNA. One of the proteins that surrounds the polypeptide exit tunnel on the outside of the ribosome. Forms the main docking site for trigger factor binding to the ribosome.</text>
</comment>
<proteinExistence type="inferred from homology"/>
<dbReference type="NCBIfam" id="NF004359">
    <property type="entry name" value="PRK05738.1-3"/>
    <property type="match status" value="1"/>
</dbReference>